<keyword evidence="6" id="KW-0695">RNA-directed DNA polymerase</keyword>
<dbReference type="GO" id="GO:0003676">
    <property type="term" value="F:nucleic acid binding"/>
    <property type="evidence" value="ECO:0007669"/>
    <property type="project" value="InterPro"/>
</dbReference>
<evidence type="ECO:0000313" key="9">
    <source>
        <dbReference type="EnsemblPlants" id="AUR62041251-RA:cds"/>
    </source>
</evidence>
<dbReference type="GO" id="GO:0004519">
    <property type="term" value="F:endonuclease activity"/>
    <property type="evidence" value="ECO:0007669"/>
    <property type="project" value="UniProtKB-KW"/>
</dbReference>
<reference evidence="9" key="1">
    <citation type="journal article" date="2017" name="Nature">
        <title>The genome of Chenopodium quinoa.</title>
        <authorList>
            <person name="Jarvis D.E."/>
            <person name="Ho Y.S."/>
            <person name="Lightfoot D.J."/>
            <person name="Schmoeckel S.M."/>
            <person name="Li B."/>
            <person name="Borm T.J.A."/>
            <person name="Ohyanagi H."/>
            <person name="Mineta K."/>
            <person name="Michell C.T."/>
            <person name="Saber N."/>
            <person name="Kharbatia N.M."/>
            <person name="Rupper R.R."/>
            <person name="Sharp A.R."/>
            <person name="Dally N."/>
            <person name="Boughton B.A."/>
            <person name="Woo Y.H."/>
            <person name="Gao G."/>
            <person name="Schijlen E.G.W.M."/>
            <person name="Guo X."/>
            <person name="Momin A.A."/>
            <person name="Negrao S."/>
            <person name="Al-Babili S."/>
            <person name="Gehring C."/>
            <person name="Roessner U."/>
            <person name="Jung C."/>
            <person name="Murphy K."/>
            <person name="Arold S.T."/>
            <person name="Gojobori T."/>
            <person name="van der Linden C.G."/>
            <person name="van Loo E.N."/>
            <person name="Jellen E.N."/>
            <person name="Maughan P.J."/>
            <person name="Tester M."/>
        </authorList>
    </citation>
    <scope>NUCLEOTIDE SEQUENCE [LARGE SCALE GENOMIC DNA]</scope>
    <source>
        <strain evidence="9">cv. PI 614886</strain>
    </source>
</reference>
<dbReference type="EnsemblPlants" id="AUR62041251-RA">
    <property type="protein sequence ID" value="AUR62041251-RA:cds"/>
    <property type="gene ID" value="AUR62041251"/>
</dbReference>
<proteinExistence type="predicted"/>
<dbReference type="PANTHER" id="PTHR48475">
    <property type="entry name" value="RIBONUCLEASE H"/>
    <property type="match status" value="1"/>
</dbReference>
<evidence type="ECO:0000313" key="10">
    <source>
        <dbReference type="Proteomes" id="UP000596660"/>
    </source>
</evidence>
<dbReference type="Proteomes" id="UP000596660">
    <property type="component" value="Unplaced"/>
</dbReference>
<accession>A0A803N6B3</accession>
<dbReference type="SUPFAM" id="SSF53098">
    <property type="entry name" value="Ribonuclease H-like"/>
    <property type="match status" value="1"/>
</dbReference>
<reference evidence="9" key="2">
    <citation type="submission" date="2021-03" db="UniProtKB">
        <authorList>
            <consortium name="EnsemblPlants"/>
        </authorList>
    </citation>
    <scope>IDENTIFICATION</scope>
</reference>
<keyword evidence="4" id="KW-0255">Endonuclease</keyword>
<dbReference type="InterPro" id="IPR036397">
    <property type="entry name" value="RNaseH_sf"/>
</dbReference>
<keyword evidence="1" id="KW-0808">Transferase</keyword>
<dbReference type="InterPro" id="IPR012337">
    <property type="entry name" value="RNaseH-like_sf"/>
</dbReference>
<dbReference type="PANTHER" id="PTHR48475:SF2">
    <property type="entry name" value="RIBONUCLEASE H"/>
    <property type="match status" value="1"/>
</dbReference>
<evidence type="ECO:0000256" key="2">
    <source>
        <dbReference type="ARBA" id="ARBA00022695"/>
    </source>
</evidence>
<keyword evidence="5" id="KW-0378">Hydrolase</keyword>
<organism evidence="9 10">
    <name type="scientific">Chenopodium quinoa</name>
    <name type="common">Quinoa</name>
    <dbReference type="NCBI Taxonomy" id="63459"/>
    <lineage>
        <taxon>Eukaryota</taxon>
        <taxon>Viridiplantae</taxon>
        <taxon>Streptophyta</taxon>
        <taxon>Embryophyta</taxon>
        <taxon>Tracheophyta</taxon>
        <taxon>Spermatophyta</taxon>
        <taxon>Magnoliopsida</taxon>
        <taxon>eudicotyledons</taxon>
        <taxon>Gunneridae</taxon>
        <taxon>Pentapetalae</taxon>
        <taxon>Caryophyllales</taxon>
        <taxon>Chenopodiaceae</taxon>
        <taxon>Chenopodioideae</taxon>
        <taxon>Atripliceae</taxon>
        <taxon>Chenopodium</taxon>
    </lineage>
</organism>
<evidence type="ECO:0000256" key="4">
    <source>
        <dbReference type="ARBA" id="ARBA00022759"/>
    </source>
</evidence>
<keyword evidence="10" id="KW-1185">Reference proteome</keyword>
<keyword evidence="3" id="KW-0540">Nuclease</keyword>
<dbReference type="GO" id="GO:0003964">
    <property type="term" value="F:RNA-directed DNA polymerase activity"/>
    <property type="evidence" value="ECO:0007669"/>
    <property type="project" value="UniProtKB-KW"/>
</dbReference>
<evidence type="ECO:0000259" key="8">
    <source>
        <dbReference type="Pfam" id="PF17917"/>
    </source>
</evidence>
<evidence type="ECO:0000256" key="7">
    <source>
        <dbReference type="SAM" id="MobiDB-lite"/>
    </source>
</evidence>
<evidence type="ECO:0000256" key="6">
    <source>
        <dbReference type="ARBA" id="ARBA00022918"/>
    </source>
</evidence>
<evidence type="ECO:0000256" key="3">
    <source>
        <dbReference type="ARBA" id="ARBA00022722"/>
    </source>
</evidence>
<protein>
    <recommendedName>
        <fullName evidence="8">Reverse transcriptase RNase H-like domain-containing protein</fullName>
    </recommendedName>
</protein>
<evidence type="ECO:0000256" key="5">
    <source>
        <dbReference type="ARBA" id="ARBA00022801"/>
    </source>
</evidence>
<name>A0A803N6B3_CHEQI</name>
<feature type="region of interest" description="Disordered" evidence="7">
    <location>
        <begin position="219"/>
        <end position="239"/>
    </location>
</feature>
<sequence length="239" mass="27142">MTSEDEDAGQLPVYYVNKTLLVAEVRYNSLEKLALALFTAVKKLRHYFETHHVVVMINYPLKSVLRKPDLAGRLDKWSISLSTMDIEYQPRKDIKLQALADFVEDFSPDLQAIADKEVEEINNVRKANKWILFVDGSSNQRGAGLGVVLKWPQEDMIARSISCDFKATNNEAEYKALIARMIVAKDLGATSLDVYSEFAAKDTKMTAYLEVGKEKNQTLRPIYNPANSPRPKRQSRRPS</sequence>
<dbReference type="InterPro" id="IPR041373">
    <property type="entry name" value="RT_RNaseH"/>
</dbReference>
<feature type="domain" description="Reverse transcriptase RNase H-like" evidence="8">
    <location>
        <begin position="4"/>
        <end position="82"/>
    </location>
</feature>
<dbReference type="AlphaFoldDB" id="A0A803N6B3"/>
<feature type="compositionally biased region" description="Basic residues" evidence="7">
    <location>
        <begin position="230"/>
        <end position="239"/>
    </location>
</feature>
<dbReference type="InterPro" id="IPR043502">
    <property type="entry name" value="DNA/RNA_pol_sf"/>
</dbReference>
<keyword evidence="2" id="KW-0548">Nucleotidyltransferase</keyword>
<evidence type="ECO:0000256" key="1">
    <source>
        <dbReference type="ARBA" id="ARBA00022679"/>
    </source>
</evidence>
<dbReference type="SUPFAM" id="SSF56672">
    <property type="entry name" value="DNA/RNA polymerases"/>
    <property type="match status" value="1"/>
</dbReference>
<dbReference type="GO" id="GO:0016787">
    <property type="term" value="F:hydrolase activity"/>
    <property type="evidence" value="ECO:0007669"/>
    <property type="project" value="UniProtKB-KW"/>
</dbReference>
<dbReference type="Pfam" id="PF17917">
    <property type="entry name" value="RT_RNaseH"/>
    <property type="match status" value="1"/>
</dbReference>
<dbReference type="Gramene" id="AUR62041251-RA">
    <property type="protein sequence ID" value="AUR62041251-RA:cds"/>
    <property type="gene ID" value="AUR62041251"/>
</dbReference>
<dbReference type="Gene3D" id="3.30.420.10">
    <property type="entry name" value="Ribonuclease H-like superfamily/Ribonuclease H"/>
    <property type="match status" value="1"/>
</dbReference>
<dbReference type="OMA" id="HYFETHH"/>